<reference evidence="1" key="1">
    <citation type="submission" date="2021-04" db="EMBL/GenBank/DDBJ databases">
        <title>Draft genome sequence of Xylanibacillus composti strain K13.</title>
        <authorList>
            <person name="Uke A."/>
            <person name="Chhe C."/>
            <person name="Baramee S."/>
            <person name="Kosugi A."/>
        </authorList>
    </citation>
    <scope>NUCLEOTIDE SEQUENCE</scope>
    <source>
        <strain evidence="1">K13</strain>
    </source>
</reference>
<evidence type="ECO:0000313" key="1">
    <source>
        <dbReference type="EMBL" id="GIQ69809.1"/>
    </source>
</evidence>
<comment type="caution">
    <text evidence="1">The sequence shown here is derived from an EMBL/GenBank/DDBJ whole genome shotgun (WGS) entry which is preliminary data.</text>
</comment>
<dbReference type="Proteomes" id="UP000677918">
    <property type="component" value="Unassembled WGS sequence"/>
</dbReference>
<gene>
    <name evidence="1" type="ORF">XYCOK13_26330</name>
</gene>
<dbReference type="AlphaFoldDB" id="A0A8J4H2R8"/>
<protein>
    <submittedName>
        <fullName evidence="1">Uncharacterized protein</fullName>
    </submittedName>
</protein>
<proteinExistence type="predicted"/>
<sequence>MYSEKKETAAVHYIFQNYTSSHFYEITDEASQQAFEDTYGPIQDRYPLTSFRLVRGVYFFAGHECGAFGGCSGSAEGTVWRA</sequence>
<keyword evidence="2" id="KW-1185">Reference proteome</keyword>
<dbReference type="EMBL" id="BOVK01000033">
    <property type="protein sequence ID" value="GIQ69809.1"/>
    <property type="molecule type" value="Genomic_DNA"/>
</dbReference>
<accession>A0A8J4H2R8</accession>
<organism evidence="1 2">
    <name type="scientific">Xylanibacillus composti</name>
    <dbReference type="NCBI Taxonomy" id="1572762"/>
    <lineage>
        <taxon>Bacteria</taxon>
        <taxon>Bacillati</taxon>
        <taxon>Bacillota</taxon>
        <taxon>Bacilli</taxon>
        <taxon>Bacillales</taxon>
        <taxon>Paenibacillaceae</taxon>
        <taxon>Xylanibacillus</taxon>
    </lineage>
</organism>
<name>A0A8J4H2R8_9BACL</name>
<evidence type="ECO:0000313" key="2">
    <source>
        <dbReference type="Proteomes" id="UP000677918"/>
    </source>
</evidence>